<organism evidence="2 3">
    <name type="scientific">Cardamine amara subsp. amara</name>
    <dbReference type="NCBI Taxonomy" id="228776"/>
    <lineage>
        <taxon>Eukaryota</taxon>
        <taxon>Viridiplantae</taxon>
        <taxon>Streptophyta</taxon>
        <taxon>Embryophyta</taxon>
        <taxon>Tracheophyta</taxon>
        <taxon>Spermatophyta</taxon>
        <taxon>Magnoliopsida</taxon>
        <taxon>eudicotyledons</taxon>
        <taxon>Gunneridae</taxon>
        <taxon>Pentapetalae</taxon>
        <taxon>rosids</taxon>
        <taxon>malvids</taxon>
        <taxon>Brassicales</taxon>
        <taxon>Brassicaceae</taxon>
        <taxon>Cardamineae</taxon>
        <taxon>Cardamine</taxon>
    </lineage>
</organism>
<dbReference type="SUPFAM" id="SSF50965">
    <property type="entry name" value="Galactose oxidase, central domain"/>
    <property type="match status" value="1"/>
</dbReference>
<evidence type="ECO:0000259" key="1">
    <source>
        <dbReference type="PROSITE" id="PS50181"/>
    </source>
</evidence>
<protein>
    <submittedName>
        <fullName evidence="2">F-box protein</fullName>
    </submittedName>
</protein>
<dbReference type="SUPFAM" id="SSF81383">
    <property type="entry name" value="F-box domain"/>
    <property type="match status" value="1"/>
</dbReference>
<dbReference type="PANTHER" id="PTHR47993:SF37">
    <property type="entry name" value="F-BOX ASSOCIATED UBIQUITINATION EFFECTOR FAMILY PROTEIN"/>
    <property type="match status" value="1"/>
</dbReference>
<accession>A0ABD0ZF45</accession>
<evidence type="ECO:0000313" key="3">
    <source>
        <dbReference type="Proteomes" id="UP001558713"/>
    </source>
</evidence>
<dbReference type="AlphaFoldDB" id="A0ABD0ZF45"/>
<dbReference type="Pfam" id="PF00646">
    <property type="entry name" value="F-box"/>
    <property type="match status" value="1"/>
</dbReference>
<name>A0ABD0ZF45_CARAN</name>
<feature type="domain" description="F-box" evidence="1">
    <location>
        <begin position="2"/>
        <end position="48"/>
    </location>
</feature>
<sequence length="429" mass="50986">MRTMISNLPRDLIEEIISRVPLKFMKAVRLTCKTWNNLSKSEFLRKRITREGETMMIAIRNHNLYLMRVVVDGVDPSIELKGKLNCIVVDDVDHSMEGQLSFLNDEVNITEVLHFEGLLLFILRDVTRIVVWNPYWGQTVWIKLRYSHLPRGIDRFSYALGYEDKESCRKNKLLRFIDYFFKEPENQFFWYEIYDFDSGLWTTLDVTPHWRIYCCSHGVSLKGNTYWCAAKRSSECYTNHIICFDFTRERFGPLLPLPALEVRDHEDGNWTLSCVKEEKLVALFQPYYAYELEIWITIKINVEMVSWSKFLRMDTGPRINVPHTFFIDEEKKVYMDFNEDYDSDSDSDIRKQSINIIGEAGYLKKMDTGVPEDQYGRQRDCSYVPNLVQISKPLQGKRIKESRLEKRRFNQNRSRLATIEKLLKKDRDW</sequence>
<dbReference type="PROSITE" id="PS50181">
    <property type="entry name" value="FBOX"/>
    <property type="match status" value="1"/>
</dbReference>
<dbReference type="InterPro" id="IPR006527">
    <property type="entry name" value="F-box-assoc_dom_typ1"/>
</dbReference>
<dbReference type="SMART" id="SM00256">
    <property type="entry name" value="FBOX"/>
    <property type="match status" value="1"/>
</dbReference>
<dbReference type="Gene3D" id="1.20.1280.50">
    <property type="match status" value="1"/>
</dbReference>
<dbReference type="EMBL" id="JBANAX010000789">
    <property type="protein sequence ID" value="KAL1193294.1"/>
    <property type="molecule type" value="Genomic_DNA"/>
</dbReference>
<dbReference type="Pfam" id="PF07734">
    <property type="entry name" value="FBA_1"/>
    <property type="match status" value="1"/>
</dbReference>
<dbReference type="InterPro" id="IPR017451">
    <property type="entry name" value="F-box-assoc_interact_dom"/>
</dbReference>
<proteinExistence type="predicted"/>
<dbReference type="PANTHER" id="PTHR47993">
    <property type="entry name" value="OS09G0372900 PROTEIN-RELATED"/>
    <property type="match status" value="1"/>
</dbReference>
<dbReference type="InterPro" id="IPR011043">
    <property type="entry name" value="Gal_Oxase/kelch_b-propeller"/>
</dbReference>
<dbReference type="Proteomes" id="UP001558713">
    <property type="component" value="Unassembled WGS sequence"/>
</dbReference>
<comment type="caution">
    <text evidence="2">The sequence shown here is derived from an EMBL/GenBank/DDBJ whole genome shotgun (WGS) entry which is preliminary data.</text>
</comment>
<gene>
    <name evidence="2" type="ORF">V5N11_012533</name>
</gene>
<dbReference type="InterPro" id="IPR050233">
    <property type="entry name" value="A_thaliana_F-box"/>
</dbReference>
<reference evidence="2 3" key="1">
    <citation type="submission" date="2024-04" db="EMBL/GenBank/DDBJ databases">
        <title>Genome assembly C_amara_ONT_v2.</title>
        <authorList>
            <person name="Yant L."/>
            <person name="Moore C."/>
            <person name="Slenker M."/>
        </authorList>
    </citation>
    <scope>NUCLEOTIDE SEQUENCE [LARGE SCALE GENOMIC DNA]</scope>
    <source>
        <tissue evidence="2">Leaf</tissue>
    </source>
</reference>
<dbReference type="InterPro" id="IPR036047">
    <property type="entry name" value="F-box-like_dom_sf"/>
</dbReference>
<dbReference type="InterPro" id="IPR001810">
    <property type="entry name" value="F-box_dom"/>
</dbReference>
<evidence type="ECO:0000313" key="2">
    <source>
        <dbReference type="EMBL" id="KAL1193294.1"/>
    </source>
</evidence>
<keyword evidence="3" id="KW-1185">Reference proteome</keyword>
<dbReference type="NCBIfam" id="TIGR01640">
    <property type="entry name" value="F_box_assoc_1"/>
    <property type="match status" value="1"/>
</dbReference>